<dbReference type="PANTHER" id="PTHR43773:SF1">
    <property type="entry name" value="MAGNESIUM TRANSPORTER MGTE"/>
    <property type="match status" value="1"/>
</dbReference>
<feature type="domain" description="CBS" evidence="9">
    <location>
        <begin position="215"/>
        <end position="271"/>
    </location>
</feature>
<dbReference type="SUPFAM" id="SSF161093">
    <property type="entry name" value="MgtE membrane domain-like"/>
    <property type="match status" value="1"/>
</dbReference>
<feature type="transmembrane region" description="Helical" evidence="8">
    <location>
        <begin position="297"/>
        <end position="318"/>
    </location>
</feature>
<dbReference type="InterPro" id="IPR006668">
    <property type="entry name" value="Mg_transptr_MgtE_intracell_dom"/>
</dbReference>
<comment type="subcellular location">
    <subcellularLocation>
        <location evidence="1">Membrane</location>
        <topology evidence="1">Multi-pass membrane protein</topology>
    </subcellularLocation>
</comment>
<dbReference type="PANTHER" id="PTHR43773">
    <property type="entry name" value="MAGNESIUM TRANSPORTER MGTE"/>
    <property type="match status" value="1"/>
</dbReference>
<dbReference type="GO" id="GO:0015095">
    <property type="term" value="F:magnesium ion transmembrane transporter activity"/>
    <property type="evidence" value="ECO:0007669"/>
    <property type="project" value="InterPro"/>
</dbReference>
<accession>A0A381N3C6</accession>
<evidence type="ECO:0000256" key="1">
    <source>
        <dbReference type="ARBA" id="ARBA00004141"/>
    </source>
</evidence>
<dbReference type="InterPro" id="IPR000644">
    <property type="entry name" value="CBS_dom"/>
</dbReference>
<evidence type="ECO:0000256" key="4">
    <source>
        <dbReference type="ARBA" id="ARBA00022692"/>
    </source>
</evidence>
<keyword evidence="4 8" id="KW-0812">Transmembrane</keyword>
<keyword evidence="3" id="KW-0813">Transport</keyword>
<protein>
    <recommendedName>
        <fullName evidence="9">CBS domain-containing protein</fullName>
    </recommendedName>
</protein>
<dbReference type="EMBL" id="UINC01000104">
    <property type="protein sequence ID" value="SUZ49120.1"/>
    <property type="molecule type" value="Genomic_DNA"/>
</dbReference>
<keyword evidence="7 8" id="KW-0472">Membrane</keyword>
<feature type="transmembrane region" description="Helical" evidence="8">
    <location>
        <begin position="436"/>
        <end position="462"/>
    </location>
</feature>
<dbReference type="InterPro" id="IPR046342">
    <property type="entry name" value="CBS_dom_sf"/>
</dbReference>
<dbReference type="PROSITE" id="PS51371">
    <property type="entry name" value="CBS"/>
    <property type="match status" value="2"/>
</dbReference>
<dbReference type="InterPro" id="IPR038076">
    <property type="entry name" value="MgtE_N_sf"/>
</dbReference>
<dbReference type="AlphaFoldDB" id="A0A381N3C6"/>
<dbReference type="Gene3D" id="1.25.60.10">
    <property type="entry name" value="MgtE N-terminal domain-like"/>
    <property type="match status" value="1"/>
</dbReference>
<name>A0A381N3C6_9ZZZZ</name>
<comment type="similarity">
    <text evidence="2">Belongs to the SLC41A transporter family.</text>
</comment>
<evidence type="ECO:0000256" key="2">
    <source>
        <dbReference type="ARBA" id="ARBA00009749"/>
    </source>
</evidence>
<evidence type="ECO:0000256" key="7">
    <source>
        <dbReference type="ARBA" id="ARBA00023136"/>
    </source>
</evidence>
<gene>
    <name evidence="10" type="ORF">METZ01_LOCUS1974</name>
</gene>
<proteinExistence type="inferred from homology"/>
<sequence length="463" mass="50077">MLNSIIGNLAKPLGTTGDIDQKVYSLSSHMESKNRGTALFSFLSLPTADQADVILRLNREHQLNLISWVKPADFALIAEELETEEFIHLMTGIPPSDVSRILELTSPPVAADILKNLTQPDSYLLTQHMQHADEILALMSYDAKNAGGLMTTSFLSVNQSMTVGETTDYIRNFSYTDLDDISSVLVVDDEEFLVGIFNITRLVTAPLGDPVSSIIFPSIISVAADTVREECARIMERYNLLTLPVTDEYGRLVGTLKIEDMIFVLQEEATEDMYRMVGVDEEEKLLSPIWLSVKGRLPWLFINLITVGFAAVVITLFQSTLAQVLALAVFIPVIAGQGGIAGTQTLTLVVRSMALGEIRKSDSARLLGKELGIGLIHGLMLGLVAGIVAYYWQGSEYIGAVVGIAMLGNLIVASLSGASLPLILKALRIDPALASAVAVTTLTDVVGLVLYLGLATILLPVIT</sequence>
<dbReference type="Pfam" id="PF00571">
    <property type="entry name" value="CBS"/>
    <property type="match status" value="2"/>
</dbReference>
<dbReference type="SMART" id="SM00116">
    <property type="entry name" value="CBS"/>
    <property type="match status" value="2"/>
</dbReference>
<organism evidence="10">
    <name type="scientific">marine metagenome</name>
    <dbReference type="NCBI Taxonomy" id="408172"/>
    <lineage>
        <taxon>unclassified sequences</taxon>
        <taxon>metagenomes</taxon>
        <taxon>ecological metagenomes</taxon>
    </lineage>
</organism>
<dbReference type="CDD" id="cd04606">
    <property type="entry name" value="CBS_pair_Mg_transporter"/>
    <property type="match status" value="1"/>
</dbReference>
<dbReference type="SMART" id="SM00924">
    <property type="entry name" value="MgtE_N"/>
    <property type="match status" value="1"/>
</dbReference>
<keyword evidence="5" id="KW-0460">Magnesium</keyword>
<dbReference type="InterPro" id="IPR036739">
    <property type="entry name" value="SLC41_membr_dom_sf"/>
</dbReference>
<dbReference type="InterPro" id="IPR006669">
    <property type="entry name" value="MgtE_transporter"/>
</dbReference>
<evidence type="ECO:0000256" key="6">
    <source>
        <dbReference type="ARBA" id="ARBA00022989"/>
    </source>
</evidence>
<dbReference type="Pfam" id="PF03448">
    <property type="entry name" value="MgtE_N"/>
    <property type="match status" value="1"/>
</dbReference>
<evidence type="ECO:0000256" key="5">
    <source>
        <dbReference type="ARBA" id="ARBA00022842"/>
    </source>
</evidence>
<keyword evidence="6 8" id="KW-1133">Transmembrane helix</keyword>
<dbReference type="Pfam" id="PF01769">
    <property type="entry name" value="MgtE"/>
    <property type="match status" value="1"/>
</dbReference>
<dbReference type="NCBIfam" id="TIGR00400">
    <property type="entry name" value="mgtE"/>
    <property type="match status" value="1"/>
</dbReference>
<feature type="transmembrane region" description="Helical" evidence="8">
    <location>
        <begin position="371"/>
        <end position="392"/>
    </location>
</feature>
<evidence type="ECO:0000256" key="8">
    <source>
        <dbReference type="SAM" id="Phobius"/>
    </source>
</evidence>
<evidence type="ECO:0000313" key="10">
    <source>
        <dbReference type="EMBL" id="SUZ49120.1"/>
    </source>
</evidence>
<feature type="transmembrane region" description="Helical" evidence="8">
    <location>
        <begin position="398"/>
        <end position="424"/>
    </location>
</feature>
<dbReference type="SUPFAM" id="SSF158791">
    <property type="entry name" value="MgtE N-terminal domain-like"/>
    <property type="match status" value="1"/>
</dbReference>
<feature type="transmembrane region" description="Helical" evidence="8">
    <location>
        <begin position="324"/>
        <end position="350"/>
    </location>
</feature>
<evidence type="ECO:0000259" key="9">
    <source>
        <dbReference type="PROSITE" id="PS51371"/>
    </source>
</evidence>
<dbReference type="GO" id="GO:0016020">
    <property type="term" value="C:membrane"/>
    <property type="evidence" value="ECO:0007669"/>
    <property type="project" value="UniProtKB-SubCell"/>
</dbReference>
<dbReference type="SUPFAM" id="SSF54631">
    <property type="entry name" value="CBS-domain pair"/>
    <property type="match status" value="1"/>
</dbReference>
<feature type="domain" description="CBS" evidence="9">
    <location>
        <begin position="150"/>
        <end position="213"/>
    </location>
</feature>
<dbReference type="Gene3D" id="1.10.357.20">
    <property type="entry name" value="SLC41 divalent cation transporters, integral membrane domain"/>
    <property type="match status" value="1"/>
</dbReference>
<evidence type="ECO:0000256" key="3">
    <source>
        <dbReference type="ARBA" id="ARBA00022448"/>
    </source>
</evidence>
<dbReference type="Gene3D" id="3.10.580.10">
    <property type="entry name" value="CBS-domain"/>
    <property type="match status" value="1"/>
</dbReference>
<dbReference type="InterPro" id="IPR006667">
    <property type="entry name" value="SLC41_membr_dom"/>
</dbReference>
<reference evidence="10" key="1">
    <citation type="submission" date="2018-05" db="EMBL/GenBank/DDBJ databases">
        <authorList>
            <person name="Lanie J.A."/>
            <person name="Ng W.-L."/>
            <person name="Kazmierczak K.M."/>
            <person name="Andrzejewski T.M."/>
            <person name="Davidsen T.M."/>
            <person name="Wayne K.J."/>
            <person name="Tettelin H."/>
            <person name="Glass J.I."/>
            <person name="Rusch D."/>
            <person name="Podicherti R."/>
            <person name="Tsui H.-C.T."/>
            <person name="Winkler M.E."/>
        </authorList>
    </citation>
    <scope>NUCLEOTIDE SEQUENCE</scope>
</reference>